<dbReference type="KEGG" id="crq:GCK72_021603"/>
<feature type="compositionally biased region" description="Polar residues" evidence="1">
    <location>
        <begin position="143"/>
        <end position="154"/>
    </location>
</feature>
<dbReference type="RefSeq" id="XP_053583293.1">
    <property type="nucleotide sequence ID" value="XM_053734380.1"/>
</dbReference>
<feature type="region of interest" description="Disordered" evidence="1">
    <location>
        <begin position="143"/>
        <end position="170"/>
    </location>
</feature>
<dbReference type="GeneID" id="9819986"/>
<protein>
    <submittedName>
        <fullName evidence="2">Uncharacterized protein</fullName>
    </submittedName>
</protein>
<gene>
    <name evidence="2" type="ORF">GCK72_021603</name>
</gene>
<accession>A0A6A5GKH1</accession>
<sequence length="255" mass="28693">MFIRYMGQLKTLVSNLDNECQHVFVCKPKGGIQLEQAPNLQQAHQQIHQGVQGVPPQTVKEESTLAYHTLVDKENWRRELEKPTKVSSPNKKDSGITEEVKPKTSTLGPEDDSLNKYFIKHSMMITIRADRKSQEHQLFRQNTPAWPTSASNNRARSRVLEAENSREERKFKQTVLGLNKPQEATNNGPTTTAGTGEEYTNEEFALRQQRRLQNMVIVVNTIGQSAHPQLAQQTSPASGQNAPLGQPDATTKKQI</sequence>
<feature type="region of interest" description="Disordered" evidence="1">
    <location>
        <begin position="227"/>
        <end position="255"/>
    </location>
</feature>
<feature type="compositionally biased region" description="Basic and acidic residues" evidence="1">
    <location>
        <begin position="76"/>
        <end position="102"/>
    </location>
</feature>
<dbReference type="EMBL" id="WUAV01000005">
    <property type="protein sequence ID" value="KAF1755035.1"/>
    <property type="molecule type" value="Genomic_DNA"/>
</dbReference>
<dbReference type="AlphaFoldDB" id="A0A6A5GKH1"/>
<dbReference type="CTD" id="9819986"/>
<comment type="caution">
    <text evidence="2">The sequence shown here is derived from an EMBL/GenBank/DDBJ whole genome shotgun (WGS) entry which is preliminary data.</text>
</comment>
<evidence type="ECO:0000313" key="2">
    <source>
        <dbReference type="EMBL" id="KAF1755035.1"/>
    </source>
</evidence>
<reference evidence="2 3" key="1">
    <citation type="submission" date="2019-12" db="EMBL/GenBank/DDBJ databases">
        <title>Chromosome-level assembly of the Caenorhabditis remanei genome.</title>
        <authorList>
            <person name="Teterina A.A."/>
            <person name="Willis J.H."/>
            <person name="Phillips P.C."/>
        </authorList>
    </citation>
    <scope>NUCLEOTIDE SEQUENCE [LARGE SCALE GENOMIC DNA]</scope>
    <source>
        <strain evidence="2 3">PX506</strain>
        <tissue evidence="2">Whole organism</tissue>
    </source>
</reference>
<feature type="region of interest" description="Disordered" evidence="1">
    <location>
        <begin position="76"/>
        <end position="110"/>
    </location>
</feature>
<proteinExistence type="predicted"/>
<name>A0A6A5GKH1_CAERE</name>
<evidence type="ECO:0000256" key="1">
    <source>
        <dbReference type="SAM" id="MobiDB-lite"/>
    </source>
</evidence>
<evidence type="ECO:0000313" key="3">
    <source>
        <dbReference type="Proteomes" id="UP000483820"/>
    </source>
</evidence>
<dbReference type="Proteomes" id="UP000483820">
    <property type="component" value="Chromosome V"/>
</dbReference>
<organism evidence="2 3">
    <name type="scientific">Caenorhabditis remanei</name>
    <name type="common">Caenorhabditis vulgaris</name>
    <dbReference type="NCBI Taxonomy" id="31234"/>
    <lineage>
        <taxon>Eukaryota</taxon>
        <taxon>Metazoa</taxon>
        <taxon>Ecdysozoa</taxon>
        <taxon>Nematoda</taxon>
        <taxon>Chromadorea</taxon>
        <taxon>Rhabditida</taxon>
        <taxon>Rhabditina</taxon>
        <taxon>Rhabditomorpha</taxon>
        <taxon>Rhabditoidea</taxon>
        <taxon>Rhabditidae</taxon>
        <taxon>Peloderinae</taxon>
        <taxon>Caenorhabditis</taxon>
    </lineage>
</organism>
<feature type="compositionally biased region" description="Basic and acidic residues" evidence="1">
    <location>
        <begin position="158"/>
        <end position="170"/>
    </location>
</feature>